<evidence type="ECO:0000313" key="2">
    <source>
        <dbReference type="EMBL" id="MCM2576882.1"/>
    </source>
</evidence>
<proteinExistence type="predicted"/>
<dbReference type="InterPro" id="IPR023214">
    <property type="entry name" value="HAD_sf"/>
</dbReference>
<name>A0ABT0X2W3_9ACTN</name>
<keyword evidence="3" id="KW-1185">Reference proteome</keyword>
<evidence type="ECO:0000256" key="1">
    <source>
        <dbReference type="SAM" id="MobiDB-lite"/>
    </source>
</evidence>
<reference evidence="2" key="1">
    <citation type="journal article" date="2023" name="Int. J. Syst. Evol. Microbiol.">
        <title>Streptomyces meridianus sp. nov. isolated from brackish water of the Tagus estuary in Alcochete, Portugal.</title>
        <authorList>
            <person name="Santos J.D.N."/>
            <person name="Klimek D."/>
            <person name="Calusinska M."/>
            <person name="Lobo Da Cunha A."/>
            <person name="Catita J."/>
            <person name="Goncalves H."/>
            <person name="Gonzalez I."/>
            <person name="Reyes F."/>
            <person name="Lage O.M."/>
        </authorList>
    </citation>
    <scope>NUCLEOTIDE SEQUENCE</scope>
    <source>
        <strain evidence="2">MTZ3.1</strain>
    </source>
</reference>
<gene>
    <name evidence="2" type="ORF">M1E25_05845</name>
</gene>
<dbReference type="RefSeq" id="WP_251410679.1">
    <property type="nucleotide sequence ID" value="NZ_JAMQGM010000014.1"/>
</dbReference>
<dbReference type="SFLD" id="SFLDG01129">
    <property type="entry name" value="C1.5:_HAD__Beta-PGM__Phosphata"/>
    <property type="match status" value="1"/>
</dbReference>
<dbReference type="InterPro" id="IPR006439">
    <property type="entry name" value="HAD-SF_hydro_IA"/>
</dbReference>
<dbReference type="PANTHER" id="PTHR46649">
    <property type="match status" value="1"/>
</dbReference>
<dbReference type="Pfam" id="PF00702">
    <property type="entry name" value="Hydrolase"/>
    <property type="match status" value="1"/>
</dbReference>
<protein>
    <submittedName>
        <fullName evidence="2">HAD family hydrolase</fullName>
    </submittedName>
</protein>
<accession>A0ABT0X2W3</accession>
<dbReference type="SFLD" id="SFLDS00003">
    <property type="entry name" value="Haloacid_Dehalogenase"/>
    <property type="match status" value="1"/>
</dbReference>
<dbReference type="Gene3D" id="3.40.50.1000">
    <property type="entry name" value="HAD superfamily/HAD-like"/>
    <property type="match status" value="1"/>
</dbReference>
<dbReference type="PANTHER" id="PTHR46649:SF4">
    <property type="entry name" value="HALOACID DEHALOGENASE-LIKE HYDROLASE (HAD) SUPERFAMILY PROTEIN"/>
    <property type="match status" value="1"/>
</dbReference>
<feature type="region of interest" description="Disordered" evidence="1">
    <location>
        <begin position="1"/>
        <end position="21"/>
    </location>
</feature>
<comment type="caution">
    <text evidence="2">The sequence shown here is derived from an EMBL/GenBank/DDBJ whole genome shotgun (WGS) entry which is preliminary data.</text>
</comment>
<sequence>MTTSHPVLGPEGPIRPTAASPDPAPIRAVLFDFSGTLLQIRSYAERIHAVLGEQTADAEVDRLLVGLEAGLADPEVIRAQQGRDVSARAHRHAFTTWYASVPALAPHADALYDQLRTPHHWMPYADTEETLGRLAHEGVAIGVVSDIGWQLPPTFAHHGLDRHVSAWVHSYEHGTEKPDPLLFDLACGKLCAAPQETLMVGDNPYKDGGAAGAGLRSYVLPAGATPGCRRGLDAVLSLVRDSRRESRPSR</sequence>
<dbReference type="EMBL" id="JAMQGM010000014">
    <property type="protein sequence ID" value="MCM2576882.1"/>
    <property type="molecule type" value="Genomic_DNA"/>
</dbReference>
<dbReference type="GO" id="GO:0016787">
    <property type="term" value="F:hydrolase activity"/>
    <property type="evidence" value="ECO:0007669"/>
    <property type="project" value="UniProtKB-KW"/>
</dbReference>
<keyword evidence="2" id="KW-0378">Hydrolase</keyword>
<organism evidence="2 3">
    <name type="scientific">Streptomyces meridianus</name>
    <dbReference type="NCBI Taxonomy" id="2938945"/>
    <lineage>
        <taxon>Bacteria</taxon>
        <taxon>Bacillati</taxon>
        <taxon>Actinomycetota</taxon>
        <taxon>Actinomycetes</taxon>
        <taxon>Kitasatosporales</taxon>
        <taxon>Streptomycetaceae</taxon>
        <taxon>Streptomyces</taxon>
    </lineage>
</organism>
<dbReference type="SUPFAM" id="SSF56784">
    <property type="entry name" value="HAD-like"/>
    <property type="match status" value="1"/>
</dbReference>
<dbReference type="PRINTS" id="PR00413">
    <property type="entry name" value="HADHALOGNASE"/>
</dbReference>
<dbReference type="InterPro" id="IPR036412">
    <property type="entry name" value="HAD-like_sf"/>
</dbReference>
<evidence type="ECO:0000313" key="3">
    <source>
        <dbReference type="Proteomes" id="UP001167160"/>
    </source>
</evidence>
<dbReference type="Gene3D" id="1.10.150.720">
    <property type="entry name" value="Haloacid dehalogenase-like hydrolase"/>
    <property type="match status" value="1"/>
</dbReference>
<dbReference type="Proteomes" id="UP001167160">
    <property type="component" value="Unassembled WGS sequence"/>
</dbReference>
<dbReference type="InterPro" id="IPR044924">
    <property type="entry name" value="HAD-SF_hydro_IA_REG-2-like_cap"/>
</dbReference>